<evidence type="ECO:0000313" key="9">
    <source>
        <dbReference type="EMBL" id="RRC99404.1"/>
    </source>
</evidence>
<dbReference type="RefSeq" id="WP_124926242.1">
    <property type="nucleotide sequence ID" value="NZ_BMOH01000004.1"/>
</dbReference>
<dbReference type="Gene3D" id="3.30.1300.10">
    <property type="entry name" value="Pantoate-beta-alanine ligase, C-terminal domain"/>
    <property type="match status" value="1"/>
</dbReference>
<feature type="binding site" evidence="8">
    <location>
        <begin position="30"/>
        <end position="37"/>
    </location>
    <ligand>
        <name>ATP</name>
        <dbReference type="ChEBI" id="CHEBI:30616"/>
    </ligand>
</feature>
<comment type="pathway">
    <text evidence="1 8">Cofactor biosynthesis; (R)-pantothenate biosynthesis; (R)-pantothenate from (R)-pantoate and beta-alanine: step 1/1.</text>
</comment>
<dbReference type="Pfam" id="PF02569">
    <property type="entry name" value="Pantoate_ligase"/>
    <property type="match status" value="1"/>
</dbReference>
<dbReference type="EMBL" id="RQXV01000005">
    <property type="protein sequence ID" value="RRC99404.1"/>
    <property type="molecule type" value="Genomic_DNA"/>
</dbReference>
<dbReference type="PANTHER" id="PTHR21299:SF1">
    <property type="entry name" value="PANTOATE--BETA-ALANINE LIGASE"/>
    <property type="match status" value="1"/>
</dbReference>
<dbReference type="NCBIfam" id="TIGR00125">
    <property type="entry name" value="cyt_tran_rel"/>
    <property type="match status" value="1"/>
</dbReference>
<evidence type="ECO:0000256" key="4">
    <source>
        <dbReference type="ARBA" id="ARBA00022655"/>
    </source>
</evidence>
<dbReference type="SUPFAM" id="SSF52374">
    <property type="entry name" value="Nucleotidylyl transferase"/>
    <property type="match status" value="1"/>
</dbReference>
<evidence type="ECO:0000313" key="10">
    <source>
        <dbReference type="Proteomes" id="UP000267535"/>
    </source>
</evidence>
<dbReference type="PANTHER" id="PTHR21299">
    <property type="entry name" value="CYTIDYLATE KINASE/PANTOATE-BETA-ALANINE LIGASE"/>
    <property type="match status" value="1"/>
</dbReference>
<comment type="miscellaneous">
    <text evidence="8">The reaction proceeds by a bi uni uni bi ping pong mechanism.</text>
</comment>
<reference evidence="9 10" key="1">
    <citation type="submission" date="2018-11" db="EMBL/GenBank/DDBJ databases">
        <title>The draft genome sequence of Amphritea balenae JAMM 1525T.</title>
        <authorList>
            <person name="Fang Z."/>
            <person name="Zhang Y."/>
            <person name="Han X."/>
        </authorList>
    </citation>
    <scope>NUCLEOTIDE SEQUENCE [LARGE SCALE GENOMIC DNA]</scope>
    <source>
        <strain evidence="9 10">JAMM 1525</strain>
    </source>
</reference>
<evidence type="ECO:0000256" key="7">
    <source>
        <dbReference type="ARBA" id="ARBA00048258"/>
    </source>
</evidence>
<dbReference type="InterPro" id="IPR014729">
    <property type="entry name" value="Rossmann-like_a/b/a_fold"/>
</dbReference>
<keyword evidence="5 8" id="KW-0547">Nucleotide-binding</keyword>
<dbReference type="GO" id="GO:0004592">
    <property type="term" value="F:pantoate-beta-alanine ligase activity"/>
    <property type="evidence" value="ECO:0007669"/>
    <property type="project" value="UniProtKB-UniRule"/>
</dbReference>
<keyword evidence="4 8" id="KW-0566">Pantothenate biosynthesis</keyword>
<dbReference type="InterPro" id="IPR003721">
    <property type="entry name" value="Pantoate_ligase"/>
</dbReference>
<gene>
    <name evidence="8" type="primary">panC</name>
    <name evidence="9" type="ORF">EHS89_11230</name>
</gene>
<dbReference type="EC" id="6.3.2.1" evidence="8"/>
<accession>A0A3P1SR74</accession>
<dbReference type="FunFam" id="3.40.50.620:FF:000013">
    <property type="entry name" value="Pantothenate synthetase"/>
    <property type="match status" value="1"/>
</dbReference>
<protein>
    <recommendedName>
        <fullName evidence="8">Pantothenate synthetase</fullName>
        <shortName evidence="8">PS</shortName>
        <ecNumber evidence="8">6.3.2.1</ecNumber>
    </recommendedName>
    <alternativeName>
        <fullName evidence="8">Pantoate--beta-alanine ligase</fullName>
    </alternativeName>
    <alternativeName>
        <fullName evidence="8">Pantoate-activating enzyme</fullName>
    </alternativeName>
</protein>
<dbReference type="Proteomes" id="UP000267535">
    <property type="component" value="Unassembled WGS sequence"/>
</dbReference>
<evidence type="ECO:0000256" key="1">
    <source>
        <dbReference type="ARBA" id="ARBA00004990"/>
    </source>
</evidence>
<evidence type="ECO:0000256" key="8">
    <source>
        <dbReference type="HAMAP-Rule" id="MF_00158"/>
    </source>
</evidence>
<dbReference type="OrthoDB" id="9773087at2"/>
<keyword evidence="3 8" id="KW-0436">Ligase</keyword>
<sequence>MQVIHSTDDLRNSLNKARAGGLMVGFVPTMGNLHEGHISLVEAARKECDVVVASIFVNPLQFGINEDLDTYPRTLEEDKALLISNGCDILFAPSVREMYPDGKGIATIVDMPELSQLHCGISRPQFFKGVATVVVKLLCMVLPDIAYFGEKDRQQLTIVRQVINDLSIPVQITGVPTKRAASGLALSSRNSYLSADELSIAASLYQLLKDVGQQLQAGCQDYDRLEAEAVQRLAMLGFKPDYFHICQHQSLLPVQPGDVEITILAAASLNGTRLIDNIAFNLSDAQYQG</sequence>
<comment type="caution">
    <text evidence="9">The sequence shown here is derived from an EMBL/GenBank/DDBJ whole genome shotgun (WGS) entry which is preliminary data.</text>
</comment>
<keyword evidence="10" id="KW-1185">Reference proteome</keyword>
<feature type="binding site" evidence="8">
    <location>
        <begin position="186"/>
        <end position="189"/>
    </location>
    <ligand>
        <name>ATP</name>
        <dbReference type="ChEBI" id="CHEBI:30616"/>
    </ligand>
</feature>
<evidence type="ECO:0000256" key="5">
    <source>
        <dbReference type="ARBA" id="ARBA00022741"/>
    </source>
</evidence>
<dbReference type="HAMAP" id="MF_00158">
    <property type="entry name" value="PanC"/>
    <property type="match status" value="1"/>
</dbReference>
<dbReference type="GO" id="GO:0015940">
    <property type="term" value="P:pantothenate biosynthetic process"/>
    <property type="evidence" value="ECO:0007669"/>
    <property type="project" value="UniProtKB-UniRule"/>
</dbReference>
<name>A0A3P1SR74_9GAMM</name>
<evidence type="ECO:0000256" key="2">
    <source>
        <dbReference type="ARBA" id="ARBA00009256"/>
    </source>
</evidence>
<feature type="binding site" evidence="8">
    <location>
        <begin position="149"/>
        <end position="152"/>
    </location>
    <ligand>
        <name>ATP</name>
        <dbReference type="ChEBI" id="CHEBI:30616"/>
    </ligand>
</feature>
<comment type="similarity">
    <text evidence="2 8">Belongs to the pantothenate synthetase family.</text>
</comment>
<comment type="caution">
    <text evidence="8">Lacks conserved residue(s) required for the propagation of feature annotation.</text>
</comment>
<comment type="function">
    <text evidence="8">Catalyzes the condensation of pantoate with beta-alanine in an ATP-dependent reaction via a pantoyl-adenylate intermediate.</text>
</comment>
<organism evidence="9 10">
    <name type="scientific">Amphritea balenae</name>
    <dbReference type="NCBI Taxonomy" id="452629"/>
    <lineage>
        <taxon>Bacteria</taxon>
        <taxon>Pseudomonadati</taxon>
        <taxon>Pseudomonadota</taxon>
        <taxon>Gammaproteobacteria</taxon>
        <taxon>Oceanospirillales</taxon>
        <taxon>Oceanospirillaceae</taxon>
        <taxon>Amphritea</taxon>
    </lineage>
</organism>
<dbReference type="NCBIfam" id="TIGR00018">
    <property type="entry name" value="panC"/>
    <property type="match status" value="1"/>
</dbReference>
<dbReference type="CDD" id="cd00560">
    <property type="entry name" value="PanC"/>
    <property type="match status" value="1"/>
</dbReference>
<keyword evidence="6 8" id="KW-0067">ATP-binding</keyword>
<dbReference type="GO" id="GO:0005524">
    <property type="term" value="F:ATP binding"/>
    <property type="evidence" value="ECO:0007669"/>
    <property type="project" value="UniProtKB-KW"/>
</dbReference>
<comment type="subcellular location">
    <subcellularLocation>
        <location evidence="8">Cytoplasm</location>
    </subcellularLocation>
</comment>
<dbReference type="Gene3D" id="3.40.50.620">
    <property type="entry name" value="HUPs"/>
    <property type="match status" value="1"/>
</dbReference>
<feature type="active site" description="Proton donor" evidence="8">
    <location>
        <position position="37"/>
    </location>
</feature>
<dbReference type="UniPathway" id="UPA00028">
    <property type="reaction ID" value="UER00005"/>
</dbReference>
<proteinExistence type="inferred from homology"/>
<evidence type="ECO:0000256" key="3">
    <source>
        <dbReference type="ARBA" id="ARBA00022598"/>
    </source>
</evidence>
<feature type="binding site" evidence="8">
    <location>
        <position position="61"/>
    </location>
    <ligand>
        <name>beta-alanine</name>
        <dbReference type="ChEBI" id="CHEBI:57966"/>
    </ligand>
</feature>
<dbReference type="InterPro" id="IPR042176">
    <property type="entry name" value="Pantoate_ligase_C"/>
</dbReference>
<keyword evidence="8" id="KW-0963">Cytoplasm</keyword>
<dbReference type="AlphaFoldDB" id="A0A3P1SR74"/>
<evidence type="ECO:0000256" key="6">
    <source>
        <dbReference type="ARBA" id="ARBA00022840"/>
    </source>
</evidence>
<feature type="binding site" evidence="8">
    <location>
        <position position="155"/>
    </location>
    <ligand>
        <name>(R)-pantoate</name>
        <dbReference type="ChEBI" id="CHEBI:15980"/>
    </ligand>
</feature>
<comment type="catalytic activity">
    <reaction evidence="7 8">
        <text>(R)-pantoate + beta-alanine + ATP = (R)-pantothenate + AMP + diphosphate + H(+)</text>
        <dbReference type="Rhea" id="RHEA:10912"/>
        <dbReference type="ChEBI" id="CHEBI:15378"/>
        <dbReference type="ChEBI" id="CHEBI:15980"/>
        <dbReference type="ChEBI" id="CHEBI:29032"/>
        <dbReference type="ChEBI" id="CHEBI:30616"/>
        <dbReference type="ChEBI" id="CHEBI:33019"/>
        <dbReference type="ChEBI" id="CHEBI:57966"/>
        <dbReference type="ChEBI" id="CHEBI:456215"/>
        <dbReference type="EC" id="6.3.2.1"/>
    </reaction>
</comment>
<comment type="subunit">
    <text evidence="8">Homodimer.</text>
</comment>
<dbReference type="InterPro" id="IPR004821">
    <property type="entry name" value="Cyt_trans-like"/>
</dbReference>
<dbReference type="GO" id="GO:0005829">
    <property type="term" value="C:cytosol"/>
    <property type="evidence" value="ECO:0007669"/>
    <property type="project" value="TreeGrafter"/>
</dbReference>
<feature type="binding site" evidence="8">
    <location>
        <position position="61"/>
    </location>
    <ligand>
        <name>(R)-pantoate</name>
        <dbReference type="ChEBI" id="CHEBI:15980"/>
    </ligand>
</feature>